<evidence type="ECO:0000313" key="3">
    <source>
        <dbReference type="Proteomes" id="UP001066276"/>
    </source>
</evidence>
<evidence type="ECO:0000313" key="2">
    <source>
        <dbReference type="EMBL" id="KAJ1109296.1"/>
    </source>
</evidence>
<dbReference type="Proteomes" id="UP001066276">
    <property type="component" value="Chromosome 9"/>
</dbReference>
<organism evidence="2 3">
    <name type="scientific">Pleurodeles waltl</name>
    <name type="common">Iberian ribbed newt</name>
    <dbReference type="NCBI Taxonomy" id="8319"/>
    <lineage>
        <taxon>Eukaryota</taxon>
        <taxon>Metazoa</taxon>
        <taxon>Chordata</taxon>
        <taxon>Craniata</taxon>
        <taxon>Vertebrata</taxon>
        <taxon>Euteleostomi</taxon>
        <taxon>Amphibia</taxon>
        <taxon>Batrachia</taxon>
        <taxon>Caudata</taxon>
        <taxon>Salamandroidea</taxon>
        <taxon>Salamandridae</taxon>
        <taxon>Pleurodelinae</taxon>
        <taxon>Pleurodeles</taxon>
    </lineage>
</organism>
<keyword evidence="3" id="KW-1185">Reference proteome</keyword>
<name>A0AAV7MZW8_PLEWA</name>
<dbReference type="EMBL" id="JANPWB010000013">
    <property type="protein sequence ID" value="KAJ1109296.1"/>
    <property type="molecule type" value="Genomic_DNA"/>
</dbReference>
<feature type="compositionally biased region" description="Basic residues" evidence="1">
    <location>
        <begin position="79"/>
        <end position="88"/>
    </location>
</feature>
<sequence>MKAAASSVYIVIGGEDKTWYYDKAEDAWRDGNQLEAPDERTEADGSGGSWLSLEYRRQQKLHKGSPLHHQSWRAERRRGNAKQVKRRSSGMAAHAAGWVGAIGYRPWRDLEGSAVASSPSVRPDPTFFGHFFASDPAAPAARLDCRAPPQEQEQVRGCRSAGLVLWAEVGFPGPGPSCDPPAAFSTV</sequence>
<reference evidence="2" key="1">
    <citation type="journal article" date="2022" name="bioRxiv">
        <title>Sequencing and chromosome-scale assembly of the giantPleurodeles waltlgenome.</title>
        <authorList>
            <person name="Brown T."/>
            <person name="Elewa A."/>
            <person name="Iarovenko S."/>
            <person name="Subramanian E."/>
            <person name="Araus A.J."/>
            <person name="Petzold A."/>
            <person name="Susuki M."/>
            <person name="Suzuki K.-i.T."/>
            <person name="Hayashi T."/>
            <person name="Toyoda A."/>
            <person name="Oliveira C."/>
            <person name="Osipova E."/>
            <person name="Leigh N.D."/>
            <person name="Simon A."/>
            <person name="Yun M.H."/>
        </authorList>
    </citation>
    <scope>NUCLEOTIDE SEQUENCE</scope>
    <source>
        <strain evidence="2">20211129_DDA</strain>
        <tissue evidence="2">Liver</tissue>
    </source>
</reference>
<protein>
    <submittedName>
        <fullName evidence="2">Uncharacterized protein</fullName>
    </submittedName>
</protein>
<accession>A0AAV7MZW8</accession>
<gene>
    <name evidence="2" type="ORF">NDU88_006658</name>
</gene>
<feature type="region of interest" description="Disordered" evidence="1">
    <location>
        <begin position="62"/>
        <end position="89"/>
    </location>
</feature>
<proteinExistence type="predicted"/>
<comment type="caution">
    <text evidence="2">The sequence shown here is derived from an EMBL/GenBank/DDBJ whole genome shotgun (WGS) entry which is preliminary data.</text>
</comment>
<evidence type="ECO:0000256" key="1">
    <source>
        <dbReference type="SAM" id="MobiDB-lite"/>
    </source>
</evidence>
<dbReference type="AlphaFoldDB" id="A0AAV7MZW8"/>